<organism evidence="1 2">
    <name type="scientific">Flavobacterium piscis</name>
    <dbReference type="NCBI Taxonomy" id="1114874"/>
    <lineage>
        <taxon>Bacteria</taxon>
        <taxon>Pseudomonadati</taxon>
        <taxon>Bacteroidota</taxon>
        <taxon>Flavobacteriia</taxon>
        <taxon>Flavobacteriales</taxon>
        <taxon>Flavobacteriaceae</taxon>
        <taxon>Flavobacterium</taxon>
    </lineage>
</organism>
<evidence type="ECO:0000313" key="1">
    <source>
        <dbReference type="EMBL" id="OCB76818.1"/>
    </source>
</evidence>
<keyword evidence="2" id="KW-1185">Reference proteome</keyword>
<dbReference type="Proteomes" id="UP000093343">
    <property type="component" value="Unassembled WGS sequence"/>
</dbReference>
<dbReference type="RefSeq" id="WP_083195789.1">
    <property type="nucleotide sequence ID" value="NZ_LVEN01000007.1"/>
</dbReference>
<accession>A0ABX2XMN6</accession>
<dbReference type="PANTHER" id="PTHR41260">
    <property type="entry name" value="PROTEIN ECSC"/>
    <property type="match status" value="1"/>
</dbReference>
<dbReference type="PANTHER" id="PTHR41260:SF1">
    <property type="entry name" value="PROTEIN ECSC"/>
    <property type="match status" value="1"/>
</dbReference>
<dbReference type="EMBL" id="LVEN01000007">
    <property type="protein sequence ID" value="OCB76818.1"/>
    <property type="molecule type" value="Genomic_DNA"/>
</dbReference>
<protein>
    <recommendedName>
        <fullName evidence="3">EcsC family protein</fullName>
    </recommendedName>
</protein>
<reference evidence="2" key="1">
    <citation type="submission" date="2016-03" db="EMBL/GenBank/DDBJ databases">
        <title>Draft genome sequence of Paenibacillus glacialis DSM 22343.</title>
        <authorList>
            <person name="Shin S.-K."/>
            <person name="Yi H."/>
        </authorList>
    </citation>
    <scope>NUCLEOTIDE SEQUENCE [LARGE SCALE GENOMIC DNA]</scope>
    <source>
        <strain evidence="2">CCUG 60099</strain>
    </source>
</reference>
<gene>
    <name evidence="1" type="ORF">FLP_04835</name>
</gene>
<dbReference type="InterPro" id="IPR024787">
    <property type="entry name" value="EcsC"/>
</dbReference>
<proteinExistence type="predicted"/>
<sequence length="289" mass="32348">MTENKTHDILNIIKNVYEKNEFGKITEWKAMEPSVISKIMGTIFKPVSWLIQTVIPESTMRGAIQVSNNASKFLIDNEKFKKECNIREIAELKKRPLNECDDFANEIHNWAVGYAATEGGVTGATGIIGMAVDIPAIITLAFRTINKIGLCYGYENKSEEDNQIILSILSAAGANTMKEKQLALLTLKQLEIIVLKTTWKKMAQKATENELTKEAGIIALKNLAKQLGINLTKRKALQVVPIIGAAVGASVNGVFINDIAWAARRVFQERWIIEKYKEELVYDDYINID</sequence>
<dbReference type="Pfam" id="PF12787">
    <property type="entry name" value="EcsC"/>
    <property type="match status" value="1"/>
</dbReference>
<name>A0ABX2XMN6_9FLAO</name>
<comment type="caution">
    <text evidence="1">The sequence shown here is derived from an EMBL/GenBank/DDBJ whole genome shotgun (WGS) entry which is preliminary data.</text>
</comment>
<evidence type="ECO:0000313" key="2">
    <source>
        <dbReference type="Proteomes" id="UP000093343"/>
    </source>
</evidence>
<evidence type="ECO:0008006" key="3">
    <source>
        <dbReference type="Google" id="ProtNLM"/>
    </source>
</evidence>